<sequence length="205" mass="21308">MTSHLLVAAGVLALLTVAPGPDMAVVARQAVAGGRSDGFRTVLGVAAGLLLWGLLTAVGLAALLAASATAFTVVKFAGAAYLVFLGIRSLLNSRRPEPNVAEEPARREGGPWVTGAVTNTLNPKVAVFYIGLLPTLAPPQLSPQAGMALLVLTHVMLTVIWLGGFVFLLDAAKAFFARSGVRRWMDRITGAVLITFGLRIAAAQP</sequence>
<evidence type="ECO:0000256" key="3">
    <source>
        <dbReference type="ARBA" id="ARBA00022692"/>
    </source>
</evidence>
<reference evidence="7 8" key="1">
    <citation type="submission" date="2020-08" db="EMBL/GenBank/DDBJ databases">
        <title>Genomic Encyclopedia of Type Strains, Phase III (KMG-III): the genomes of soil and plant-associated and newly described type strains.</title>
        <authorList>
            <person name="Whitman W."/>
        </authorList>
    </citation>
    <scope>NUCLEOTIDE SEQUENCE [LARGE SCALE GENOMIC DNA]</scope>
    <source>
        <strain evidence="7 8">CECT 8712</strain>
    </source>
</reference>
<keyword evidence="3 6" id="KW-0812">Transmembrane</keyword>
<dbReference type="RefSeq" id="WP_184291232.1">
    <property type="nucleotide sequence ID" value="NZ_JACHJO010000006.1"/>
</dbReference>
<name>A0A841IUS2_9ACTN</name>
<proteinExistence type="predicted"/>
<dbReference type="GO" id="GO:0005886">
    <property type="term" value="C:plasma membrane"/>
    <property type="evidence" value="ECO:0007669"/>
    <property type="project" value="UniProtKB-SubCell"/>
</dbReference>
<evidence type="ECO:0000256" key="5">
    <source>
        <dbReference type="ARBA" id="ARBA00023136"/>
    </source>
</evidence>
<dbReference type="EMBL" id="JACHJO010000006">
    <property type="protein sequence ID" value="MBB6120295.1"/>
    <property type="molecule type" value="Genomic_DNA"/>
</dbReference>
<gene>
    <name evidence="7" type="ORF">FHS13_002247</name>
</gene>
<keyword evidence="2" id="KW-1003">Cell membrane</keyword>
<feature type="transmembrane region" description="Helical" evidence="6">
    <location>
        <begin position="147"/>
        <end position="172"/>
    </location>
</feature>
<dbReference type="AlphaFoldDB" id="A0A841IUS2"/>
<dbReference type="Proteomes" id="UP000536604">
    <property type="component" value="Unassembled WGS sequence"/>
</dbReference>
<keyword evidence="8" id="KW-1185">Reference proteome</keyword>
<dbReference type="Pfam" id="PF01810">
    <property type="entry name" value="LysE"/>
    <property type="match status" value="1"/>
</dbReference>
<evidence type="ECO:0000313" key="7">
    <source>
        <dbReference type="EMBL" id="MBB6120295.1"/>
    </source>
</evidence>
<keyword evidence="5 6" id="KW-0472">Membrane</keyword>
<evidence type="ECO:0000313" key="8">
    <source>
        <dbReference type="Proteomes" id="UP000536604"/>
    </source>
</evidence>
<feature type="transmembrane region" description="Helical" evidence="6">
    <location>
        <begin position="73"/>
        <end position="91"/>
    </location>
</feature>
<dbReference type="PANTHER" id="PTHR30086:SF20">
    <property type="entry name" value="ARGININE EXPORTER PROTEIN ARGO-RELATED"/>
    <property type="match status" value="1"/>
</dbReference>
<evidence type="ECO:0000256" key="4">
    <source>
        <dbReference type="ARBA" id="ARBA00022989"/>
    </source>
</evidence>
<accession>A0A841IUS2</accession>
<evidence type="ECO:0000256" key="2">
    <source>
        <dbReference type="ARBA" id="ARBA00022475"/>
    </source>
</evidence>
<comment type="subcellular location">
    <subcellularLocation>
        <location evidence="1">Cell membrane</location>
        <topology evidence="1">Multi-pass membrane protein</topology>
    </subcellularLocation>
</comment>
<dbReference type="PANTHER" id="PTHR30086">
    <property type="entry name" value="ARGININE EXPORTER PROTEIN ARGO"/>
    <property type="match status" value="1"/>
</dbReference>
<evidence type="ECO:0000256" key="6">
    <source>
        <dbReference type="SAM" id="Phobius"/>
    </source>
</evidence>
<evidence type="ECO:0000256" key="1">
    <source>
        <dbReference type="ARBA" id="ARBA00004651"/>
    </source>
</evidence>
<dbReference type="PIRSF" id="PIRSF006324">
    <property type="entry name" value="LeuE"/>
    <property type="match status" value="1"/>
</dbReference>
<protein>
    <submittedName>
        <fullName evidence="7">Threonine/homoserine/homoserine lactone efflux protein</fullName>
    </submittedName>
</protein>
<feature type="transmembrane region" description="Helical" evidence="6">
    <location>
        <begin position="45"/>
        <end position="66"/>
    </location>
</feature>
<dbReference type="GO" id="GO:0015171">
    <property type="term" value="F:amino acid transmembrane transporter activity"/>
    <property type="evidence" value="ECO:0007669"/>
    <property type="project" value="TreeGrafter"/>
</dbReference>
<keyword evidence="4 6" id="KW-1133">Transmembrane helix</keyword>
<comment type="caution">
    <text evidence="7">The sequence shown here is derived from an EMBL/GenBank/DDBJ whole genome shotgun (WGS) entry which is preliminary data.</text>
</comment>
<dbReference type="InterPro" id="IPR001123">
    <property type="entry name" value="LeuE-type"/>
</dbReference>
<organism evidence="7 8">
    <name type="scientific">Nocardiopsis algeriensis</name>
    <dbReference type="NCBI Taxonomy" id="1478215"/>
    <lineage>
        <taxon>Bacteria</taxon>
        <taxon>Bacillati</taxon>
        <taxon>Actinomycetota</taxon>
        <taxon>Actinomycetes</taxon>
        <taxon>Streptosporangiales</taxon>
        <taxon>Nocardiopsidaceae</taxon>
        <taxon>Nocardiopsis</taxon>
    </lineage>
</organism>